<feature type="coiled-coil region" evidence="6">
    <location>
        <begin position="333"/>
        <end position="378"/>
    </location>
</feature>
<dbReference type="AlphaFoldDB" id="A0AAP0DIR9"/>
<dbReference type="FunFam" id="1.10.10.60:FF:000007">
    <property type="entry name" value="Two-component response regulator"/>
    <property type="match status" value="1"/>
</dbReference>
<evidence type="ECO:0000256" key="6">
    <source>
        <dbReference type="SAM" id="Coils"/>
    </source>
</evidence>
<dbReference type="InterPro" id="IPR009057">
    <property type="entry name" value="Homeodomain-like_sf"/>
</dbReference>
<dbReference type="SUPFAM" id="SSF46689">
    <property type="entry name" value="Homeodomain-like"/>
    <property type="match status" value="1"/>
</dbReference>
<accession>A0AAP0DIR9</accession>
<evidence type="ECO:0000256" key="3">
    <source>
        <dbReference type="ARBA" id="ARBA00023125"/>
    </source>
</evidence>
<dbReference type="EMBL" id="JBCNJP010000010">
    <property type="protein sequence ID" value="KAK9071813.1"/>
    <property type="molecule type" value="Genomic_DNA"/>
</dbReference>
<evidence type="ECO:0000259" key="8">
    <source>
        <dbReference type="PROSITE" id="PS51294"/>
    </source>
</evidence>
<dbReference type="GO" id="GO:0003700">
    <property type="term" value="F:DNA-binding transcription factor activity"/>
    <property type="evidence" value="ECO:0007669"/>
    <property type="project" value="InterPro"/>
</dbReference>
<keyword evidence="6" id="KW-0175">Coiled coil</keyword>
<dbReference type="Pfam" id="PF03004">
    <property type="entry name" value="Transposase_24"/>
    <property type="match status" value="1"/>
</dbReference>
<evidence type="ECO:0000313" key="10">
    <source>
        <dbReference type="Proteomes" id="UP001408789"/>
    </source>
</evidence>
<evidence type="ECO:0000256" key="2">
    <source>
        <dbReference type="ARBA" id="ARBA00023015"/>
    </source>
</evidence>
<dbReference type="NCBIfam" id="TIGR01557">
    <property type="entry name" value="myb_SHAQKYF"/>
    <property type="match status" value="1"/>
</dbReference>
<gene>
    <name evidence="9" type="ORF">SSX86_008242</name>
</gene>
<feature type="compositionally biased region" description="Acidic residues" evidence="7">
    <location>
        <begin position="73"/>
        <end position="99"/>
    </location>
</feature>
<reference evidence="9 10" key="1">
    <citation type="submission" date="2024-04" db="EMBL/GenBank/DDBJ databases">
        <title>The reference genome of an endangered Asteraceae, Deinandra increscens subsp. villosa, native to the Central Coast of California.</title>
        <authorList>
            <person name="Guilliams M."/>
            <person name="Hasenstab-Lehman K."/>
            <person name="Meyer R."/>
            <person name="Mcevoy S."/>
        </authorList>
    </citation>
    <scope>NUCLEOTIDE SEQUENCE [LARGE SCALE GENOMIC DNA]</scope>
    <source>
        <tissue evidence="9">Leaf</tissue>
    </source>
</reference>
<feature type="region of interest" description="Disordered" evidence="7">
    <location>
        <begin position="1"/>
        <end position="108"/>
    </location>
</feature>
<evidence type="ECO:0000313" key="9">
    <source>
        <dbReference type="EMBL" id="KAK9071813.1"/>
    </source>
</evidence>
<evidence type="ECO:0000256" key="4">
    <source>
        <dbReference type="ARBA" id="ARBA00023163"/>
    </source>
</evidence>
<dbReference type="Pfam" id="PF00249">
    <property type="entry name" value="Myb_DNA-binding"/>
    <property type="match status" value="1"/>
</dbReference>
<dbReference type="PANTHER" id="PTHR31312">
    <property type="entry name" value="TRANSCRIPTION ACTIVATOR GLK1"/>
    <property type="match status" value="1"/>
</dbReference>
<dbReference type="Proteomes" id="UP001408789">
    <property type="component" value="Unassembled WGS sequence"/>
</dbReference>
<keyword evidence="4" id="KW-0804">Transcription</keyword>
<dbReference type="InterPro" id="IPR001005">
    <property type="entry name" value="SANT/Myb"/>
</dbReference>
<dbReference type="Gene3D" id="1.10.10.60">
    <property type="entry name" value="Homeodomain-like"/>
    <property type="match status" value="1"/>
</dbReference>
<dbReference type="InterPro" id="IPR017930">
    <property type="entry name" value="Myb_dom"/>
</dbReference>
<organism evidence="9 10">
    <name type="scientific">Deinandra increscens subsp. villosa</name>
    <dbReference type="NCBI Taxonomy" id="3103831"/>
    <lineage>
        <taxon>Eukaryota</taxon>
        <taxon>Viridiplantae</taxon>
        <taxon>Streptophyta</taxon>
        <taxon>Embryophyta</taxon>
        <taxon>Tracheophyta</taxon>
        <taxon>Spermatophyta</taxon>
        <taxon>Magnoliopsida</taxon>
        <taxon>eudicotyledons</taxon>
        <taxon>Gunneridae</taxon>
        <taxon>Pentapetalae</taxon>
        <taxon>asterids</taxon>
        <taxon>campanulids</taxon>
        <taxon>Asterales</taxon>
        <taxon>Asteraceae</taxon>
        <taxon>Asteroideae</taxon>
        <taxon>Heliantheae alliance</taxon>
        <taxon>Madieae</taxon>
        <taxon>Madiinae</taxon>
        <taxon>Deinandra</taxon>
    </lineage>
</organism>
<sequence length="862" mass="96394">MASGSRGRVPAHTGNSSSSRAGGPIRRVPHPVNSSTSKASVPYTASRSGDSRSLDQHHGYVGSTSHGGHADPLDDEDDNYAEETNADDTNEYSDDEDDISTPHDSNIDGREFVTRIGEKFAKGKVHRAIKTMFNEKHNGVWLTWKEVPTEAIDAVFDIFKIMCDYPPKGVDLDRWRKMCKAWDTEKWHQRSECARKNRMSADSSGAISRHTGGSRGYDEHRIVLKQELGRDPTFKELYFATHLTKDSKEKFKSGEFQSIEDLKFCTARSKEAYGVYETDMFKKYGKQQDDSDLWVGKHGGRGKRIFGIGSSDPQFVVTGKPSTIGSGPSIADYERSQKRVRELEARVKTMESQLTQVIENERQARAQEQTQFQEILKQQMTEFMKQFGQAHAALSPLAGNNITREENDFSDDNLLESIDFDDLFDGMDHMLPGLETDPGEFSSYCLSGGDDSCEFNNNTRRIQDVVPPAAAADDKQINNKRKNSSHLGKLRKVKVDWTPELHRRFVQAVEQLGVDKAVPSRILEIMGIGCLTRHNIASHLQKYRSHRKHLLAREAEAANWNHCRAGVSSKRAWVAPPTPSMGFPSPPPPPFAHHYRPLHVWGHPSMDSYRPPSSPLVPLLPSWHQIRAPYMPHILPQPRFQIPPPTHAASAMYNGKGSGVVTSTGQSCPRPPLDLHPKYRSHRKHLLAREAEAANWNHCRAGVSSKRAWVAPPTPSMGFPSPPPPPFAHHYRPLHVWGHPSMDSYRPPSSPLVPLLPSWHQIRAPYMPHILPQPRFQIPPPTHAASAMYNGKGSGVVTSTGQSCPRPPLDLHPSKESIDAAIGDILSKPWQPLPLGLRPPAHDSVMVELHRQGIQKIPPTCF</sequence>
<feature type="domain" description="HTH myb-type" evidence="8">
    <location>
        <begin position="489"/>
        <end position="548"/>
    </location>
</feature>
<dbReference type="GO" id="GO:0005634">
    <property type="term" value="C:nucleus"/>
    <property type="evidence" value="ECO:0007669"/>
    <property type="project" value="UniProtKB-SubCell"/>
</dbReference>
<keyword evidence="5" id="KW-0539">Nucleus</keyword>
<keyword evidence="3" id="KW-0238">DNA-binding</keyword>
<dbReference type="InterPro" id="IPR006447">
    <property type="entry name" value="Myb_dom_plants"/>
</dbReference>
<dbReference type="PANTHER" id="PTHR31312:SF1">
    <property type="entry name" value="TRANSCRIPTION ACTIVATOR GLK1"/>
    <property type="match status" value="1"/>
</dbReference>
<dbReference type="InterPro" id="IPR004252">
    <property type="entry name" value="Probable_transposase_24"/>
</dbReference>
<keyword evidence="10" id="KW-1185">Reference proteome</keyword>
<protein>
    <recommendedName>
        <fullName evidence="8">HTH myb-type domain-containing protein</fullName>
    </recommendedName>
</protein>
<dbReference type="GO" id="GO:0000976">
    <property type="term" value="F:transcription cis-regulatory region binding"/>
    <property type="evidence" value="ECO:0007669"/>
    <property type="project" value="TreeGrafter"/>
</dbReference>
<comment type="caution">
    <text evidence="9">The sequence shown here is derived from an EMBL/GenBank/DDBJ whole genome shotgun (WGS) entry which is preliminary data.</text>
</comment>
<proteinExistence type="predicted"/>
<dbReference type="PROSITE" id="PS51294">
    <property type="entry name" value="HTH_MYB"/>
    <property type="match status" value="1"/>
</dbReference>
<evidence type="ECO:0000256" key="7">
    <source>
        <dbReference type="SAM" id="MobiDB-lite"/>
    </source>
</evidence>
<name>A0AAP0DIR9_9ASTR</name>
<keyword evidence="2" id="KW-0805">Transcription regulation</keyword>
<dbReference type="InterPro" id="IPR044825">
    <property type="entry name" value="GLK1/2-like"/>
</dbReference>
<evidence type="ECO:0000256" key="1">
    <source>
        <dbReference type="ARBA" id="ARBA00004123"/>
    </source>
</evidence>
<feature type="compositionally biased region" description="Polar residues" evidence="7">
    <location>
        <begin position="32"/>
        <end position="48"/>
    </location>
</feature>
<evidence type="ECO:0000256" key="5">
    <source>
        <dbReference type="ARBA" id="ARBA00023242"/>
    </source>
</evidence>
<comment type="subcellular location">
    <subcellularLocation>
        <location evidence="1">Nucleus</location>
    </subcellularLocation>
</comment>
<feature type="compositionally biased region" description="Basic and acidic residues" evidence="7">
    <location>
        <begin position="49"/>
        <end position="58"/>
    </location>
</feature>
<dbReference type="GO" id="GO:0045893">
    <property type="term" value="P:positive regulation of DNA-templated transcription"/>
    <property type="evidence" value="ECO:0007669"/>
    <property type="project" value="InterPro"/>
</dbReference>